<comment type="caution">
    <text evidence="2">The sequence shown here is derived from an EMBL/GenBank/DDBJ whole genome shotgun (WGS) entry which is preliminary data.</text>
</comment>
<dbReference type="EMBL" id="JAGFBR010000006">
    <property type="protein sequence ID" value="KAH0464819.1"/>
    <property type="molecule type" value="Genomic_DNA"/>
</dbReference>
<organism evidence="2 3">
    <name type="scientific">Dendrobium chrysotoxum</name>
    <name type="common">Orchid</name>
    <dbReference type="NCBI Taxonomy" id="161865"/>
    <lineage>
        <taxon>Eukaryota</taxon>
        <taxon>Viridiplantae</taxon>
        <taxon>Streptophyta</taxon>
        <taxon>Embryophyta</taxon>
        <taxon>Tracheophyta</taxon>
        <taxon>Spermatophyta</taxon>
        <taxon>Magnoliopsida</taxon>
        <taxon>Liliopsida</taxon>
        <taxon>Asparagales</taxon>
        <taxon>Orchidaceae</taxon>
        <taxon>Epidendroideae</taxon>
        <taxon>Malaxideae</taxon>
        <taxon>Dendrobiinae</taxon>
        <taxon>Dendrobium</taxon>
    </lineage>
</organism>
<proteinExistence type="predicted"/>
<keyword evidence="3" id="KW-1185">Reference proteome</keyword>
<dbReference type="Proteomes" id="UP000775213">
    <property type="component" value="Unassembled WGS sequence"/>
</dbReference>
<name>A0AAV7GTM8_DENCH</name>
<reference evidence="2 3" key="1">
    <citation type="journal article" date="2021" name="Hortic Res">
        <title>Chromosome-scale assembly of the Dendrobium chrysotoxum genome enhances the understanding of orchid evolution.</title>
        <authorList>
            <person name="Zhang Y."/>
            <person name="Zhang G.Q."/>
            <person name="Zhang D."/>
            <person name="Liu X.D."/>
            <person name="Xu X.Y."/>
            <person name="Sun W.H."/>
            <person name="Yu X."/>
            <person name="Zhu X."/>
            <person name="Wang Z.W."/>
            <person name="Zhao X."/>
            <person name="Zhong W.Y."/>
            <person name="Chen H."/>
            <person name="Yin W.L."/>
            <person name="Huang T."/>
            <person name="Niu S.C."/>
            <person name="Liu Z.J."/>
        </authorList>
    </citation>
    <scope>NUCLEOTIDE SEQUENCE [LARGE SCALE GENOMIC DNA]</scope>
    <source>
        <strain evidence="2">Lindl</strain>
    </source>
</reference>
<sequence length="101" mass="10671">MEEESVALQQKKLCPPDLSPQKKSRPPETDSKEKLGNTGNACCPARAHRMLCGLAPARIPQTVPEESTTAMVAAEPNPSTSATRTMRKTAAAVATVSGILI</sequence>
<feature type="region of interest" description="Disordered" evidence="1">
    <location>
        <begin position="1"/>
        <end position="42"/>
    </location>
</feature>
<feature type="region of interest" description="Disordered" evidence="1">
    <location>
        <begin position="66"/>
        <end position="86"/>
    </location>
</feature>
<evidence type="ECO:0000313" key="3">
    <source>
        <dbReference type="Proteomes" id="UP000775213"/>
    </source>
</evidence>
<evidence type="ECO:0000256" key="1">
    <source>
        <dbReference type="SAM" id="MobiDB-lite"/>
    </source>
</evidence>
<protein>
    <submittedName>
        <fullName evidence="2">Uncharacterized protein</fullName>
    </submittedName>
</protein>
<gene>
    <name evidence="2" type="ORF">IEQ34_004922</name>
</gene>
<dbReference type="AlphaFoldDB" id="A0AAV7GTM8"/>
<accession>A0AAV7GTM8</accession>
<feature type="compositionally biased region" description="Basic and acidic residues" evidence="1">
    <location>
        <begin position="25"/>
        <end position="35"/>
    </location>
</feature>
<evidence type="ECO:0000313" key="2">
    <source>
        <dbReference type="EMBL" id="KAH0464819.1"/>
    </source>
</evidence>